<dbReference type="GO" id="GO:0006952">
    <property type="term" value="P:defense response"/>
    <property type="evidence" value="ECO:0007669"/>
    <property type="project" value="InterPro"/>
</dbReference>
<dbReference type="InterPro" id="IPR042197">
    <property type="entry name" value="Apaf_helical"/>
</dbReference>
<sequence>MYEVGTQEVALNSTQTQRHQQLKNDLLFSVIMARFREQEASSSSSSPYRCCYHVFLSFRGEDTRRAFTDHLNTAFVEKGFPTFRDEEELERGEDIKPEFVNAIQQSRSSVIVFSKDYPSSRWCLDELVLILKQKRISDHVVLPVFYDIDPSHVRHQTGRVGEAFARHEENQQSPNKVKQWRAALREVADLAGMVLQNQARLLRDHELSTCKVYNVETLKANESLELFSWHAFGQAHPCEDYVKLSELIADRCKGLPLALQVLGSSLFGRTIDVWKSALEKLKAIPNNEIPQRLRISYDALQDNPHDQNLFLHIACFFVGKRKDYIVRVLDGCDFFTIVGIENLLDRCLVTVDENQKVNMHQMICDMGREIVRLESKEPEKRSRLWNDTDSFNFNVLREKSGTETIEGLALDMHMHSVNTPWRDSDMIVFKTTAFARMSKLRLLHLSHVQFKGCYEEFPKGLRWLCWLEFPLKSLPSDLPLERLVYLEMPHSNMRQVFKGIKYLPALKNVDLGHSHCLTEISNFSLVPNLESLVLEDCSSLVDVHESIGNLKRLVCLNLKGCEKIRKLSKNLFNLQSLDTLTLSGCSNLNEFWTELGKMKSLKVLDVAEIPISQVLMNTTGEVKPRIGRNPESLWSFLPRCLAHLNIRSCSLSDEAFPKDFGNLHSLEFLDLSKNPIRGLPHCVRGLRGLVRLIITQCYSLQTLEGLPRVTNFAVLDCGLLKRITFQSSLCIPIELLSVHNVKLVEIEYLYKFVPIARCDAETIKLLGLCNLKFKGITI</sequence>
<dbReference type="Pfam" id="PF01582">
    <property type="entry name" value="TIR"/>
    <property type="match status" value="1"/>
</dbReference>
<gene>
    <name evidence="5" type="primary">LOC110762062</name>
</gene>
<dbReference type="Gene3D" id="1.10.8.430">
    <property type="entry name" value="Helical domain of apoptotic protease-activating factors"/>
    <property type="match status" value="1"/>
</dbReference>
<dbReference type="KEGG" id="pavi:110762062"/>
<evidence type="ECO:0000313" key="5">
    <source>
        <dbReference type="RefSeq" id="XP_021820349.1"/>
    </source>
</evidence>
<dbReference type="Pfam" id="PF23282">
    <property type="entry name" value="WHD_ROQ1"/>
    <property type="match status" value="1"/>
</dbReference>
<dbReference type="Proteomes" id="UP000515124">
    <property type="component" value="Unplaced"/>
</dbReference>
<reference evidence="5" key="1">
    <citation type="submission" date="2025-08" db="UniProtKB">
        <authorList>
            <consortium name="RefSeq"/>
        </authorList>
    </citation>
    <scope>IDENTIFICATION</scope>
</reference>
<keyword evidence="1" id="KW-0677">Repeat</keyword>
<feature type="domain" description="TIR" evidence="3">
    <location>
        <begin position="50"/>
        <end position="211"/>
    </location>
</feature>
<dbReference type="GO" id="GO:0043531">
    <property type="term" value="F:ADP binding"/>
    <property type="evidence" value="ECO:0007669"/>
    <property type="project" value="InterPro"/>
</dbReference>
<dbReference type="InterPro" id="IPR000157">
    <property type="entry name" value="TIR_dom"/>
</dbReference>
<dbReference type="InterPro" id="IPR044974">
    <property type="entry name" value="Disease_R_plants"/>
</dbReference>
<dbReference type="SUPFAM" id="SSF52058">
    <property type="entry name" value="L domain-like"/>
    <property type="match status" value="1"/>
</dbReference>
<evidence type="ECO:0000313" key="4">
    <source>
        <dbReference type="Proteomes" id="UP000515124"/>
    </source>
</evidence>
<dbReference type="GeneID" id="110762062"/>
<accession>A0A6P5SVM2</accession>
<dbReference type="SUPFAM" id="SSF52200">
    <property type="entry name" value="Toll/Interleukin receptor TIR domain"/>
    <property type="match status" value="1"/>
</dbReference>
<dbReference type="InterPro" id="IPR058192">
    <property type="entry name" value="WHD_ROQ1-like"/>
</dbReference>
<dbReference type="InterPro" id="IPR035897">
    <property type="entry name" value="Toll_tir_struct_dom_sf"/>
</dbReference>
<dbReference type="FunFam" id="3.40.50.10140:FF:000007">
    <property type="entry name" value="Disease resistance protein (TIR-NBS-LRR class)"/>
    <property type="match status" value="1"/>
</dbReference>
<evidence type="ECO:0000256" key="1">
    <source>
        <dbReference type="ARBA" id="ARBA00022737"/>
    </source>
</evidence>
<dbReference type="GO" id="GO:0007165">
    <property type="term" value="P:signal transduction"/>
    <property type="evidence" value="ECO:0007669"/>
    <property type="project" value="InterPro"/>
</dbReference>
<dbReference type="PANTHER" id="PTHR11017">
    <property type="entry name" value="LEUCINE-RICH REPEAT-CONTAINING PROTEIN"/>
    <property type="match status" value="1"/>
</dbReference>
<name>A0A6P5SVM2_PRUAV</name>
<evidence type="ECO:0000256" key="2">
    <source>
        <dbReference type="ARBA" id="ARBA00023027"/>
    </source>
</evidence>
<dbReference type="InterPro" id="IPR032675">
    <property type="entry name" value="LRR_dom_sf"/>
</dbReference>
<keyword evidence="2" id="KW-0520">NAD</keyword>
<keyword evidence="4" id="KW-1185">Reference proteome</keyword>
<dbReference type="AlphaFoldDB" id="A0A6P5SVM2"/>
<proteinExistence type="predicted"/>
<dbReference type="PANTHER" id="PTHR11017:SF563">
    <property type="entry name" value="TMV RESISTANCE PROTEIN N-LIKE"/>
    <property type="match status" value="1"/>
</dbReference>
<dbReference type="PRINTS" id="PR00364">
    <property type="entry name" value="DISEASERSIST"/>
</dbReference>
<dbReference type="RefSeq" id="XP_021820349.1">
    <property type="nucleotide sequence ID" value="XM_021964657.1"/>
</dbReference>
<dbReference type="SUPFAM" id="SSF52540">
    <property type="entry name" value="P-loop containing nucleoside triphosphate hydrolases"/>
    <property type="match status" value="1"/>
</dbReference>
<dbReference type="SMART" id="SM00255">
    <property type="entry name" value="TIR"/>
    <property type="match status" value="1"/>
</dbReference>
<dbReference type="Gene3D" id="3.40.50.10140">
    <property type="entry name" value="Toll/interleukin-1 receptor homology (TIR) domain"/>
    <property type="match status" value="1"/>
</dbReference>
<evidence type="ECO:0000259" key="3">
    <source>
        <dbReference type="PROSITE" id="PS50104"/>
    </source>
</evidence>
<organism evidence="4 5">
    <name type="scientific">Prunus avium</name>
    <name type="common">Cherry</name>
    <name type="synonym">Cerasus avium</name>
    <dbReference type="NCBI Taxonomy" id="42229"/>
    <lineage>
        <taxon>Eukaryota</taxon>
        <taxon>Viridiplantae</taxon>
        <taxon>Streptophyta</taxon>
        <taxon>Embryophyta</taxon>
        <taxon>Tracheophyta</taxon>
        <taxon>Spermatophyta</taxon>
        <taxon>Magnoliopsida</taxon>
        <taxon>eudicotyledons</taxon>
        <taxon>Gunneridae</taxon>
        <taxon>Pentapetalae</taxon>
        <taxon>rosids</taxon>
        <taxon>fabids</taxon>
        <taxon>Rosales</taxon>
        <taxon>Rosaceae</taxon>
        <taxon>Amygdaloideae</taxon>
        <taxon>Amygdaleae</taxon>
        <taxon>Prunus</taxon>
    </lineage>
</organism>
<protein>
    <submittedName>
        <fullName evidence="5">TMV resistance protein N-like</fullName>
    </submittedName>
</protein>
<dbReference type="Gene3D" id="3.80.10.10">
    <property type="entry name" value="Ribonuclease Inhibitor"/>
    <property type="match status" value="2"/>
</dbReference>
<dbReference type="PROSITE" id="PS50104">
    <property type="entry name" value="TIR"/>
    <property type="match status" value="1"/>
</dbReference>
<dbReference type="InterPro" id="IPR027417">
    <property type="entry name" value="P-loop_NTPase"/>
</dbReference>